<dbReference type="EMBL" id="JAUJYN010000011">
    <property type="protein sequence ID" value="KAK1260526.1"/>
    <property type="molecule type" value="Genomic_DNA"/>
</dbReference>
<evidence type="ECO:0000313" key="4">
    <source>
        <dbReference type="Proteomes" id="UP001179952"/>
    </source>
</evidence>
<accession>A0AAV9A8X8</accession>
<organism evidence="3 4">
    <name type="scientific">Acorus gramineus</name>
    <name type="common">Dwarf sweet flag</name>
    <dbReference type="NCBI Taxonomy" id="55184"/>
    <lineage>
        <taxon>Eukaryota</taxon>
        <taxon>Viridiplantae</taxon>
        <taxon>Streptophyta</taxon>
        <taxon>Embryophyta</taxon>
        <taxon>Tracheophyta</taxon>
        <taxon>Spermatophyta</taxon>
        <taxon>Magnoliopsida</taxon>
        <taxon>Liliopsida</taxon>
        <taxon>Acoraceae</taxon>
        <taxon>Acorus</taxon>
    </lineage>
</organism>
<dbReference type="Proteomes" id="UP001179952">
    <property type="component" value="Unassembled WGS sequence"/>
</dbReference>
<feature type="domain" description="PWWP" evidence="2">
    <location>
        <begin position="158"/>
        <end position="206"/>
    </location>
</feature>
<evidence type="ECO:0000313" key="3">
    <source>
        <dbReference type="EMBL" id="KAK1260526.1"/>
    </source>
</evidence>
<dbReference type="Gene3D" id="2.30.30.140">
    <property type="match status" value="1"/>
</dbReference>
<reference evidence="3" key="2">
    <citation type="submission" date="2023-06" db="EMBL/GenBank/DDBJ databases">
        <authorList>
            <person name="Ma L."/>
            <person name="Liu K.-W."/>
            <person name="Li Z."/>
            <person name="Hsiao Y.-Y."/>
            <person name="Qi Y."/>
            <person name="Fu T."/>
            <person name="Tang G."/>
            <person name="Zhang D."/>
            <person name="Sun W.-H."/>
            <person name="Liu D.-K."/>
            <person name="Li Y."/>
            <person name="Chen G.-Z."/>
            <person name="Liu X.-D."/>
            <person name="Liao X.-Y."/>
            <person name="Jiang Y.-T."/>
            <person name="Yu X."/>
            <person name="Hao Y."/>
            <person name="Huang J."/>
            <person name="Zhao X.-W."/>
            <person name="Ke S."/>
            <person name="Chen Y.-Y."/>
            <person name="Wu W.-L."/>
            <person name="Hsu J.-L."/>
            <person name="Lin Y.-F."/>
            <person name="Huang M.-D."/>
            <person name="Li C.-Y."/>
            <person name="Huang L."/>
            <person name="Wang Z.-W."/>
            <person name="Zhao X."/>
            <person name="Zhong W.-Y."/>
            <person name="Peng D.-H."/>
            <person name="Ahmad S."/>
            <person name="Lan S."/>
            <person name="Zhang J.-S."/>
            <person name="Tsai W.-C."/>
            <person name="Van De Peer Y."/>
            <person name="Liu Z.-J."/>
        </authorList>
    </citation>
    <scope>NUCLEOTIDE SEQUENCE</scope>
    <source>
        <strain evidence="3">SCP</strain>
        <tissue evidence="3">Leaves</tissue>
    </source>
</reference>
<dbReference type="SUPFAM" id="SSF63748">
    <property type="entry name" value="Tudor/PWWP/MBT"/>
    <property type="match status" value="1"/>
</dbReference>
<gene>
    <name evidence="3" type="ORF">QJS04_geneDACA002178</name>
</gene>
<dbReference type="PANTHER" id="PTHR10688:SF14">
    <property type="entry name" value="PWWP DOMAIN-CONTAINING PROTEIN"/>
    <property type="match status" value="1"/>
</dbReference>
<protein>
    <recommendedName>
        <fullName evidence="2">PWWP domain-containing protein</fullName>
    </recommendedName>
</protein>
<dbReference type="PROSITE" id="PS50812">
    <property type="entry name" value="PWWP"/>
    <property type="match status" value="1"/>
</dbReference>
<feature type="region of interest" description="Disordered" evidence="1">
    <location>
        <begin position="108"/>
        <end position="134"/>
    </location>
</feature>
<evidence type="ECO:0000256" key="1">
    <source>
        <dbReference type="SAM" id="MobiDB-lite"/>
    </source>
</evidence>
<reference evidence="3" key="1">
    <citation type="journal article" date="2023" name="Nat. Commun.">
        <title>Diploid and tetraploid genomes of Acorus and the evolution of monocots.</title>
        <authorList>
            <person name="Ma L."/>
            <person name="Liu K.W."/>
            <person name="Li Z."/>
            <person name="Hsiao Y.Y."/>
            <person name="Qi Y."/>
            <person name="Fu T."/>
            <person name="Tang G.D."/>
            <person name="Zhang D."/>
            <person name="Sun W.H."/>
            <person name="Liu D.K."/>
            <person name="Li Y."/>
            <person name="Chen G.Z."/>
            <person name="Liu X.D."/>
            <person name="Liao X.Y."/>
            <person name="Jiang Y.T."/>
            <person name="Yu X."/>
            <person name="Hao Y."/>
            <person name="Huang J."/>
            <person name="Zhao X.W."/>
            <person name="Ke S."/>
            <person name="Chen Y.Y."/>
            <person name="Wu W.L."/>
            <person name="Hsu J.L."/>
            <person name="Lin Y.F."/>
            <person name="Huang M.D."/>
            <person name="Li C.Y."/>
            <person name="Huang L."/>
            <person name="Wang Z.W."/>
            <person name="Zhao X."/>
            <person name="Zhong W.Y."/>
            <person name="Peng D.H."/>
            <person name="Ahmad S."/>
            <person name="Lan S."/>
            <person name="Zhang J.S."/>
            <person name="Tsai W.C."/>
            <person name="Van de Peer Y."/>
            <person name="Liu Z.J."/>
        </authorList>
    </citation>
    <scope>NUCLEOTIDE SEQUENCE</scope>
    <source>
        <strain evidence="3">SCP</strain>
    </source>
</reference>
<dbReference type="AlphaFoldDB" id="A0AAV9A8X8"/>
<proteinExistence type="predicted"/>
<dbReference type="CDD" id="cd05162">
    <property type="entry name" value="PWWP"/>
    <property type="match status" value="1"/>
</dbReference>
<feature type="compositionally biased region" description="Polar residues" evidence="1">
    <location>
        <begin position="119"/>
        <end position="134"/>
    </location>
</feature>
<dbReference type="InterPro" id="IPR000313">
    <property type="entry name" value="PWWP_dom"/>
</dbReference>
<sequence length="307" mass="34884">MKRRKQCRKPRERFCLPSWRKHQLRSPGPRPRLDLSRFLSESPPGTLFKVTCCEGMSFRTASMDRHNHGPDSGQRGMPKLSLEQCTLSQMVAQEVVRLNSTGARFTERESVANCDEPDTSSNGNLGQDCTPSSVESMRYTPVKSVLQDTGSYDSWRSPGSVVWVKDAFHEWWPGEVMDERRVQEIPSDGCPGGVLVQLFGDHKFAWANPVEDLSQFDDCYEERSSKRSEAFQNALQECLALPDKWNSLSSGRIRDDCLEEGRGKRKRKPKIYFDESTLQANTVKRVRRLRIMRFLGLAAPAGSPFSS</sequence>
<keyword evidence="4" id="KW-1185">Reference proteome</keyword>
<dbReference type="Pfam" id="PF00855">
    <property type="entry name" value="PWWP"/>
    <property type="match status" value="1"/>
</dbReference>
<dbReference type="InterPro" id="IPR052657">
    <property type="entry name" value="PDP_family_Arabidopsis"/>
</dbReference>
<evidence type="ECO:0000259" key="2">
    <source>
        <dbReference type="PROSITE" id="PS50812"/>
    </source>
</evidence>
<dbReference type="PANTHER" id="PTHR10688">
    <property type="entry name" value="PWWP DOMAIN-CONTAINING PROTEIN"/>
    <property type="match status" value="1"/>
</dbReference>
<name>A0AAV9A8X8_ACOGR</name>
<comment type="caution">
    <text evidence="3">The sequence shown here is derived from an EMBL/GenBank/DDBJ whole genome shotgun (WGS) entry which is preliminary data.</text>
</comment>